<feature type="compositionally biased region" description="Acidic residues" evidence="1">
    <location>
        <begin position="372"/>
        <end position="385"/>
    </location>
</feature>
<sequence length="410" mass="46981">MAQYSLGIAPNQHLQSTSTSVTSPTFHPFSRLPPEPRLKIWKSACLPRSSRFEGGLHYVTMDVVDTRDSWREDYIHPVTSDPNLEDHDHDYEGNGYVAMRALECPWGKTGDSLSPVNPLNKSAYLWDAGLWLACKESREVVSEHSHSKEWLACREEPLRRGEPVWYGEAFHSAIVPQNKNEQWCPLVKPYDDMFCIDTSNLESVPDCFLDMMLLAPFFGTKKFTVVGEWNIAFKFDPSWNDNFPSSWPDLMRVENSVRSRLAISLFYVQSAVSAFQYLWLIDDNVCWTARSRHENPSVWRDLEGEYVEIYWDQTRSSLVDGTQGAVIDFLNSLQQLPEEGDHFYNSASYIIRLLVRRKNQLPGLLTEVFDSGNEDGDEIQNESEDESKHGSEDESEEENDGGHMSQGVDE</sequence>
<dbReference type="InterPro" id="IPR045518">
    <property type="entry name" value="2EXR"/>
</dbReference>
<dbReference type="AlphaFoldDB" id="A0A9P7HTT3"/>
<feature type="domain" description="2EXR" evidence="2">
    <location>
        <begin position="26"/>
        <end position="155"/>
    </location>
</feature>
<comment type="caution">
    <text evidence="3">The sequence shown here is derived from an EMBL/GenBank/DDBJ whole genome shotgun (WGS) entry which is preliminary data.</text>
</comment>
<name>A0A9P7HTT3_9HYPO</name>
<reference evidence="3" key="1">
    <citation type="journal article" date="2020" name="bioRxiv">
        <title>Historical genomics reveals the evolutionary mechanisms behind multiple outbreaks of the host-specific coffee wilt pathogen Fusarium xylarioides.</title>
        <authorList>
            <person name="Peck D."/>
            <person name="Nowell R.W."/>
            <person name="Flood J."/>
            <person name="Ryan M.J."/>
            <person name="Barraclough T.G."/>
        </authorList>
    </citation>
    <scope>NUCLEOTIDE SEQUENCE</scope>
    <source>
        <strain evidence="3">IMI 127659i</strain>
    </source>
</reference>
<feature type="region of interest" description="Disordered" evidence="1">
    <location>
        <begin position="367"/>
        <end position="410"/>
    </location>
</feature>
<evidence type="ECO:0000259" key="2">
    <source>
        <dbReference type="Pfam" id="PF20150"/>
    </source>
</evidence>
<accession>A0A9P7HTT3</accession>
<protein>
    <recommendedName>
        <fullName evidence="2">2EXR domain-containing protein</fullName>
    </recommendedName>
</protein>
<feature type="region of interest" description="Disordered" evidence="1">
    <location>
        <begin position="1"/>
        <end position="28"/>
    </location>
</feature>
<evidence type="ECO:0000313" key="3">
    <source>
        <dbReference type="EMBL" id="KAG5763492.1"/>
    </source>
</evidence>
<organism evidence="3 4">
    <name type="scientific">Fusarium xylarioides</name>
    <dbReference type="NCBI Taxonomy" id="221167"/>
    <lineage>
        <taxon>Eukaryota</taxon>
        <taxon>Fungi</taxon>
        <taxon>Dikarya</taxon>
        <taxon>Ascomycota</taxon>
        <taxon>Pezizomycotina</taxon>
        <taxon>Sordariomycetes</taxon>
        <taxon>Hypocreomycetidae</taxon>
        <taxon>Hypocreales</taxon>
        <taxon>Nectriaceae</taxon>
        <taxon>Fusarium</taxon>
        <taxon>Fusarium fujikuroi species complex</taxon>
    </lineage>
</organism>
<evidence type="ECO:0000256" key="1">
    <source>
        <dbReference type="SAM" id="MobiDB-lite"/>
    </source>
</evidence>
<reference evidence="3" key="2">
    <citation type="submission" date="2020-10" db="EMBL/GenBank/DDBJ databases">
        <authorList>
            <person name="Peck L.D."/>
            <person name="Nowell R.W."/>
            <person name="Flood J."/>
            <person name="Ryan M.J."/>
            <person name="Barraclough T.G."/>
        </authorList>
    </citation>
    <scope>NUCLEOTIDE SEQUENCE</scope>
    <source>
        <strain evidence="3">IMI 127659i</strain>
    </source>
</reference>
<dbReference type="OrthoDB" id="3596450at2759"/>
<proteinExistence type="predicted"/>
<dbReference type="EMBL" id="JADFTT010000305">
    <property type="protein sequence ID" value="KAG5763492.1"/>
    <property type="molecule type" value="Genomic_DNA"/>
</dbReference>
<dbReference type="Pfam" id="PF20150">
    <property type="entry name" value="2EXR"/>
    <property type="match status" value="1"/>
</dbReference>
<evidence type="ECO:0000313" key="4">
    <source>
        <dbReference type="Proteomes" id="UP000750502"/>
    </source>
</evidence>
<gene>
    <name evidence="3" type="ORF">H9Q72_008412</name>
</gene>
<keyword evidence="4" id="KW-1185">Reference proteome</keyword>
<dbReference type="Proteomes" id="UP000750502">
    <property type="component" value="Unassembled WGS sequence"/>
</dbReference>
<feature type="compositionally biased region" description="Polar residues" evidence="1">
    <location>
        <begin position="12"/>
        <end position="25"/>
    </location>
</feature>